<keyword evidence="8" id="KW-1185">Reference proteome</keyword>
<comment type="subcellular location">
    <subcellularLocation>
        <location evidence="1">Cell membrane</location>
        <topology evidence="1">Multi-pass membrane protein</topology>
    </subcellularLocation>
</comment>
<dbReference type="AlphaFoldDB" id="A0A0N0GKU7"/>
<evidence type="ECO:0000256" key="4">
    <source>
        <dbReference type="ARBA" id="ARBA00022989"/>
    </source>
</evidence>
<dbReference type="NCBIfam" id="TIGR00765">
    <property type="entry name" value="yihY_not_rbn"/>
    <property type="match status" value="1"/>
</dbReference>
<comment type="caution">
    <text evidence="7">The sequence shown here is derived from an EMBL/GenBank/DDBJ whole genome shotgun (WGS) entry which is preliminary data.</text>
</comment>
<gene>
    <name evidence="7" type="ORF">WG78_20360</name>
</gene>
<sequence length="297" mass="31591">MSTRVTFRFLGAVIKRVISGVSNDELTTRAAALAYYSALSFAPLLVLMIWICASLNLNYQSDLVAGLNDLLGPKASDAVKAVIDNAQKAPGFGNIAGIVSIVITLVSASGVFTELQTSINRIWGLQPKPNGAVMTWLRSRLHAFGLLLSLAFLLIVSFTASAAIAILVPHEPVVWHTLEAVISLVVFTAVFATIFKVLPDAIITWHDTLAGALLTSVLFTLGKMAIGMYLDHSSVGNAYGAAGSLMVLLVWVYYAGLILLLGAELTFAVATVRGESIKPSPHAELVRPLNEPAGHHS</sequence>
<evidence type="ECO:0000313" key="8">
    <source>
        <dbReference type="Proteomes" id="UP000037939"/>
    </source>
</evidence>
<evidence type="ECO:0000256" key="6">
    <source>
        <dbReference type="SAM" id="Phobius"/>
    </source>
</evidence>
<dbReference type="PIRSF" id="PIRSF035875">
    <property type="entry name" value="RNase_BN"/>
    <property type="match status" value="1"/>
</dbReference>
<keyword evidence="3 6" id="KW-0812">Transmembrane</keyword>
<evidence type="ECO:0000256" key="5">
    <source>
        <dbReference type="ARBA" id="ARBA00023136"/>
    </source>
</evidence>
<dbReference type="GO" id="GO:0005886">
    <property type="term" value="C:plasma membrane"/>
    <property type="evidence" value="ECO:0007669"/>
    <property type="project" value="UniProtKB-SubCell"/>
</dbReference>
<dbReference type="Proteomes" id="UP000037939">
    <property type="component" value="Unassembled WGS sequence"/>
</dbReference>
<evidence type="ECO:0000256" key="3">
    <source>
        <dbReference type="ARBA" id="ARBA00022692"/>
    </source>
</evidence>
<feature type="transmembrane region" description="Helical" evidence="6">
    <location>
        <begin position="144"/>
        <end position="168"/>
    </location>
</feature>
<dbReference type="PANTHER" id="PTHR30213">
    <property type="entry name" value="INNER MEMBRANE PROTEIN YHJD"/>
    <property type="match status" value="1"/>
</dbReference>
<feature type="transmembrane region" description="Helical" evidence="6">
    <location>
        <begin position="180"/>
        <end position="198"/>
    </location>
</feature>
<dbReference type="STRING" id="857265.WG78_20360"/>
<name>A0A0N0GKU7_9NEIS</name>
<feature type="transmembrane region" description="Helical" evidence="6">
    <location>
        <begin position="250"/>
        <end position="272"/>
    </location>
</feature>
<feature type="transmembrane region" description="Helical" evidence="6">
    <location>
        <begin position="33"/>
        <end position="53"/>
    </location>
</feature>
<keyword evidence="2" id="KW-1003">Cell membrane</keyword>
<keyword evidence="5 6" id="KW-0472">Membrane</keyword>
<keyword evidence="4 6" id="KW-1133">Transmembrane helix</keyword>
<dbReference type="EMBL" id="LAQT01000037">
    <property type="protein sequence ID" value="KPC49286.1"/>
    <property type="molecule type" value="Genomic_DNA"/>
</dbReference>
<reference evidence="7 8" key="1">
    <citation type="submission" date="2015-07" db="EMBL/GenBank/DDBJ databases">
        <title>Draft genome sequence of the Amantichitinum ursilacus IGB-41, a new chitin-degrading bacterium.</title>
        <authorList>
            <person name="Kirstahler P."/>
            <person name="Guenther M."/>
            <person name="Grumaz C."/>
            <person name="Rupp S."/>
            <person name="Zibek S."/>
            <person name="Sohn K."/>
        </authorList>
    </citation>
    <scope>NUCLEOTIDE SEQUENCE [LARGE SCALE GENOMIC DNA]</scope>
    <source>
        <strain evidence="7 8">IGB-41</strain>
    </source>
</reference>
<feature type="transmembrane region" description="Helical" evidence="6">
    <location>
        <begin position="210"/>
        <end position="230"/>
    </location>
</feature>
<proteinExistence type="predicted"/>
<protein>
    <submittedName>
        <fullName evidence="7">Uncharacterized protein</fullName>
    </submittedName>
</protein>
<evidence type="ECO:0000256" key="2">
    <source>
        <dbReference type="ARBA" id="ARBA00022475"/>
    </source>
</evidence>
<evidence type="ECO:0000256" key="1">
    <source>
        <dbReference type="ARBA" id="ARBA00004651"/>
    </source>
</evidence>
<dbReference type="InterPro" id="IPR017039">
    <property type="entry name" value="Virul_fac_BrkB"/>
</dbReference>
<dbReference type="OrthoDB" id="9797028at2"/>
<dbReference type="PANTHER" id="PTHR30213:SF1">
    <property type="entry name" value="INNER MEMBRANE PROTEIN YHJD"/>
    <property type="match status" value="1"/>
</dbReference>
<organism evidence="7 8">
    <name type="scientific">Amantichitinum ursilacus</name>
    <dbReference type="NCBI Taxonomy" id="857265"/>
    <lineage>
        <taxon>Bacteria</taxon>
        <taxon>Pseudomonadati</taxon>
        <taxon>Pseudomonadota</taxon>
        <taxon>Betaproteobacteria</taxon>
        <taxon>Neisseriales</taxon>
        <taxon>Chitinibacteraceae</taxon>
        <taxon>Amantichitinum</taxon>
    </lineage>
</organism>
<evidence type="ECO:0000313" key="7">
    <source>
        <dbReference type="EMBL" id="KPC49286.1"/>
    </source>
</evidence>
<dbReference type="RefSeq" id="WP_053939648.1">
    <property type="nucleotide sequence ID" value="NZ_LAQT01000037.1"/>
</dbReference>
<dbReference type="Pfam" id="PF03631">
    <property type="entry name" value="Virul_fac_BrkB"/>
    <property type="match status" value="1"/>
</dbReference>
<accession>A0A0N0GKU7</accession>